<dbReference type="AlphaFoldDB" id="A0A8W7PYJ9"/>
<evidence type="ECO:0000313" key="1">
    <source>
        <dbReference type="EnsemblMetazoa" id="ACOM040221-PA.1"/>
    </source>
</evidence>
<proteinExistence type="predicted"/>
<reference evidence="1" key="1">
    <citation type="submission" date="2022-08" db="UniProtKB">
        <authorList>
            <consortium name="EnsemblMetazoa"/>
        </authorList>
    </citation>
    <scope>IDENTIFICATION</scope>
</reference>
<sequence length="116" mass="11612">MSSVSNRYKSGTVAESTGTNGATVHVAVEAAVGAVKSSVGAVKSSMGAVKSAVETVKSVVEVAVETVVSRAAVEAFRYNGAPNLIVGRPDRDVVATGSVATGRAWPAARQPAVVAN</sequence>
<accession>A0A8W7PYJ9</accession>
<dbReference type="EnsemblMetazoa" id="ACOM040221-RA">
    <property type="protein sequence ID" value="ACOM040221-PA.1"/>
    <property type="gene ID" value="ACOM040221"/>
</dbReference>
<dbReference type="Proteomes" id="UP000075882">
    <property type="component" value="Unassembled WGS sequence"/>
</dbReference>
<name>A0A8W7PYJ9_ANOCL</name>
<protein>
    <submittedName>
        <fullName evidence="1">Uncharacterized protein</fullName>
    </submittedName>
</protein>
<organism evidence="1">
    <name type="scientific">Anopheles coluzzii</name>
    <name type="common">African malaria mosquito</name>
    <dbReference type="NCBI Taxonomy" id="1518534"/>
    <lineage>
        <taxon>Eukaryota</taxon>
        <taxon>Metazoa</taxon>
        <taxon>Ecdysozoa</taxon>
        <taxon>Arthropoda</taxon>
        <taxon>Hexapoda</taxon>
        <taxon>Insecta</taxon>
        <taxon>Pterygota</taxon>
        <taxon>Neoptera</taxon>
        <taxon>Endopterygota</taxon>
        <taxon>Diptera</taxon>
        <taxon>Nematocera</taxon>
        <taxon>Culicoidea</taxon>
        <taxon>Culicidae</taxon>
        <taxon>Anophelinae</taxon>
        <taxon>Anopheles</taxon>
    </lineage>
</organism>